<feature type="region of interest" description="Disordered" evidence="2">
    <location>
        <begin position="2417"/>
        <end position="2450"/>
    </location>
</feature>
<evidence type="ECO:0000259" key="5">
    <source>
        <dbReference type="SMART" id="SM01216"/>
    </source>
</evidence>
<protein>
    <recommendedName>
        <fullName evidence="8">DNA polymerase II subunit 2</fullName>
    </recommendedName>
</protein>
<dbReference type="SMART" id="SM01216">
    <property type="entry name" value="Fmp27_WPPW"/>
    <property type="match status" value="1"/>
</dbReference>
<dbReference type="Proteomes" id="UP000029665">
    <property type="component" value="Unassembled WGS sequence"/>
</dbReference>
<evidence type="ECO:0000259" key="3">
    <source>
        <dbReference type="SMART" id="SM01214"/>
    </source>
</evidence>
<organism evidence="6 7">
    <name type="scientific">Pycnoporus cinnabarinus</name>
    <name type="common">Cinnabar-red polypore</name>
    <name type="synonym">Trametes cinnabarina</name>
    <dbReference type="NCBI Taxonomy" id="5643"/>
    <lineage>
        <taxon>Eukaryota</taxon>
        <taxon>Fungi</taxon>
        <taxon>Dikarya</taxon>
        <taxon>Basidiomycota</taxon>
        <taxon>Agaricomycotina</taxon>
        <taxon>Agaricomycetes</taxon>
        <taxon>Polyporales</taxon>
        <taxon>Polyporaceae</taxon>
        <taxon>Trametes</taxon>
    </lineage>
</organism>
<reference evidence="6" key="1">
    <citation type="submission" date="2014-01" db="EMBL/GenBank/DDBJ databases">
        <title>The genome of the white-rot fungus Pycnoporus cinnabarinus: a basidiomycete model with a versatile arsenal for lignocellulosic biomass breakdown.</title>
        <authorList>
            <person name="Levasseur A."/>
            <person name="Lomascolo A."/>
            <person name="Ruiz-Duenas F.J."/>
            <person name="Uzan E."/>
            <person name="Piumi F."/>
            <person name="Kues U."/>
            <person name="Ram A.F.J."/>
            <person name="Murat C."/>
            <person name="Haon M."/>
            <person name="Benoit I."/>
            <person name="Arfi Y."/>
            <person name="Chevret D."/>
            <person name="Drula E."/>
            <person name="Kwon M.J."/>
            <person name="Gouret P."/>
            <person name="Lesage-Meessen L."/>
            <person name="Lombard V."/>
            <person name="Mariette J."/>
            <person name="Noirot C."/>
            <person name="Park J."/>
            <person name="Patyshakuliyeva A."/>
            <person name="Wieneger R.A.B."/>
            <person name="Wosten H.A.B."/>
            <person name="Martin F."/>
            <person name="Coutinho P.M."/>
            <person name="de Vries R."/>
            <person name="Martinez A.T."/>
            <person name="Klopp C."/>
            <person name="Pontarotti P."/>
            <person name="Henrissat B."/>
            <person name="Record E."/>
        </authorList>
    </citation>
    <scope>NUCLEOTIDE SEQUENCE [LARGE SCALE GENOMIC DNA]</scope>
    <source>
        <strain evidence="6">BRFM137</strain>
    </source>
</reference>
<dbReference type="PANTHER" id="PTHR15678:SF6">
    <property type="entry name" value="BRIDGE-LIKE LIPID TRANSFER PROTEIN FAMILY MEMBER 2"/>
    <property type="match status" value="1"/>
</dbReference>
<dbReference type="InterPro" id="IPR019415">
    <property type="entry name" value="FMP27_SW_RBG"/>
</dbReference>
<dbReference type="GO" id="GO:0006260">
    <property type="term" value="P:DNA replication"/>
    <property type="evidence" value="ECO:0007669"/>
    <property type="project" value="UniProtKB-KW"/>
</dbReference>
<dbReference type="InterPro" id="IPR019449">
    <property type="entry name" value="FMP27_WPPW_RBG"/>
</dbReference>
<evidence type="ECO:0000259" key="4">
    <source>
        <dbReference type="SMART" id="SM01215"/>
    </source>
</evidence>
<dbReference type="InterPro" id="IPR045167">
    <property type="entry name" value="Hobbit"/>
</dbReference>
<dbReference type="InterPro" id="IPR007185">
    <property type="entry name" value="DNA_pol_a/d/e_bsu"/>
</dbReference>
<dbReference type="Pfam" id="PF10344">
    <property type="entry name" value="Hobbit"/>
    <property type="match status" value="1"/>
</dbReference>
<dbReference type="HOGENOM" id="CLU_000202_1_0_1"/>
<feature type="compositionally biased region" description="Polar residues" evidence="2">
    <location>
        <begin position="3217"/>
        <end position="3235"/>
    </location>
</feature>
<feature type="compositionally biased region" description="Basic and acidic residues" evidence="2">
    <location>
        <begin position="3064"/>
        <end position="3073"/>
    </location>
</feature>
<dbReference type="PANTHER" id="PTHR15678">
    <property type="entry name" value="ANTIGEN MLAA-22-RELATED"/>
    <property type="match status" value="1"/>
</dbReference>
<feature type="region of interest" description="Disordered" evidence="2">
    <location>
        <begin position="2984"/>
        <end position="3106"/>
    </location>
</feature>
<feature type="compositionally biased region" description="Basic and acidic residues" evidence="2">
    <location>
        <begin position="3090"/>
        <end position="3106"/>
    </location>
</feature>
<gene>
    <name evidence="6" type="ORF">BN946_scf184908.g33</name>
</gene>
<feature type="compositionally biased region" description="Basic and acidic residues" evidence="2">
    <location>
        <begin position="2417"/>
        <end position="2428"/>
    </location>
</feature>
<dbReference type="Pfam" id="PF04042">
    <property type="entry name" value="DNA_pol_E_B"/>
    <property type="match status" value="1"/>
</dbReference>
<dbReference type="OMA" id="FAHFWSW"/>
<comment type="caution">
    <text evidence="6">The sequence shown here is derived from an EMBL/GenBank/DDBJ whole genome shotgun (WGS) entry which is preliminary data.</text>
</comment>
<dbReference type="SMART" id="SM01214">
    <property type="entry name" value="Fmp27_GFWDK"/>
    <property type="match status" value="1"/>
</dbReference>
<dbReference type="SMART" id="SM01215">
    <property type="entry name" value="Fmp27_SW"/>
    <property type="match status" value="1"/>
</dbReference>
<sequence>MSDRRQVIIKLFKKYGHSLGPESLEFLEDLLDRHEIADEDVEFSIEWIAKEYNKQDDAQMKVSLDVLQRVYETFQNGEGEGAQDHAHLDPDNHLFVIDAFEMPLWNWSTERSTFERAPGPLTSSGSAESRVMAMRNRLNVIKQCVLRNDHFSPSTLPSKDRENLLTLRSTKQLLGRAGDRFLLFGMLTHSKEGKLCLEDQDGLVDLDFSQLDVPSEGLFTEGCLALVEGDYTEDETLLVIAIGHPPCESREAARSIFGHIDFLGKGATTLLEDKQFASRVQVEFADMRFFVLSDVWLDRPETLQGLRKLFDNCMENSFIPKLIVLCGNFTSVGIPQGNGREGPLAEHFEALADLISSYPLITRTTHFVMVPGPLDVTLNSVLPRRPLLSSFVGRLKSRIPNVHFATNPCRIKFFEQEIVIFREDLMSRMLRNLVGVKPDVKNDDLKRYLVQTILDQSHLMPLTISIQPTLAEHDHALRLYPLPTAVVLADRYDRYQMTYEGCHVFNPGRFVGNSFTFSAYAPARRESEECVLDVDLEDARSSSVGCLIPLHTWYQRAPQPYMQFIGLNVLLHALLLQPWDDISWTATLLVWTVRILTVSLLFRTYIGPAIVRLVSRRLRIRSVSLRSIRGIYFKSGRKASRFSIQVQGLSFQLHGYSSNATAGESSRGLTHKVTKTSASRHAQRILWVILATIYTTLDPYCRPVIRRFFVSVLRLGIRALPAITHVVDFELDYAELTCTALPGVRFSLGYAKLHTSVSLTSLPNAVVVENGKGHPPAGHKRFASIADWNTRMKGSIRRTWDRAWGATQVVGSVNLQIHNANGVVDKTSDLFVGSHRGHRFVDVPAIHFVETDLDFGTMDVQIDVVQRLWKRVKESRLGKSFNTPWRSPLSPASPFMGALSASMRWKWAAKQSRDRKNGILPTTTRVSYASYLKSFQVKVAKCSASYQPEATLGDTPAVLFASVDEIRLHSGLSHPEHSEMHRQWLGSATNTSPAEPLPDTYNIEFSVKEVTVDRNGVGELIDHLRVVTFRALSLSSLLAHWPSPWLKGTSFLSGDPNAQLLVFQLSLSCVEVTERLDMLEKYVRRKRSVEKTVHGQPLLPPMLAPIPRVSLGLVVGDVSFRIISPTREGSQQPFVLQAHTGGICGSISSHFASRPDNVFGDVERDYMGLDLDFTYGLDMNRSSVQVWFGPDAHMRGARPQSFHAASYPSETLLQIDSIHLSGNGRGLGEFVDESAGIVSVETSSLFTQCQLATDALSIELWQPEVIKALSCILSRTGGQTVQKQQKPSRRLLDQLPFGVSVALAVGRFMLFVTSPDLSPADTLNISRGLALRTGISLSYCALLPKHCYRMTSVVLRGEGRSELSLPSEQVLHAVQDINPSKPADSIRALLQASFWDMVFRDAFATPFAADDPYGTSETSTEHRSLEFLHLEKIDVNVSISGDRTNDAPVPNDQDSCEVDLTIPTITAVMHLAQIYNALLAVHTVQALMPPAQAAITNRPQSTPTLSIDVRCHLHQLQLRWSFPLSSKAFMRISSLWCHITPRRSVTVGWDHILLAVAVTISRDGVSREEWEELARLPRWRVELTSSTMPLTVKVKGDSGRLRIPFDFVLADLILDINLTLKSVKHLVRMVGTGVYQDPPAPPEEDAKRVPNIQIDLGRLVVEAADDDLEARLGLIWRTGFGAARVRQERNDAFEAKVHTIVSPKPAGASSASRNADTDFQFTPKHTVSIADARYRLQQVHSVAWLAAIKQARARQYDNQKSFLHAREGSLQIVEDFAGDIVNVNRVPPTPPLVRLVFQGLLLFIAPPSFPYEALPDYLHEIGHGLPRDTRFSLLIPMHIHFRAASLRMTFREYPLPLLHIPAHTKGLQAALEFDSDVVIAEEMGTEKAVEWINCDIVRAHNGMHGAAPISVRIPKTIMPVKSYANPAVRVMTDGVTDFSWGVSYGPATQDLMRIVDTLSHAPRDSSPAIGFWDKLRLVFHWRIKVDFANEVHLHMKGSRDPYELRGYGAGFALCWKGDPSLLVGQPNDARELIQVRSDTMLIIVPNIEDSYGDGSAGLVATGSIPRKAQTICAKFRTGVCFGVGFALERACGPECKQCSGNPFDRACRLFNFKPHYDVKLEWKDRVPEIKSAEDSYNGFRSDFINMSISLTSGLRRKSVRLRPSNFHLSPEVFSHFWSWWHLFNSVLSLPIRQGRLYPRKRPISPKFGQHLATLKYMTSVPRLYISHVYVDNSQEAWADGVTPFVGVKALINEFHADLHQRDTETCNMTEGGVKTVHHKPFYAIEVVLKGLDLRAMLAVFPDPLKQCTPLDNTPLVSNYRTRNHLTPIELSSDWVDMDDFAFHDEETPSHPDIHMLPVVSCPRFTYFKRVDEHISSAPDKPTDRSKFGFEDTHVCLLGKEPSVTQIQMDLATSRVEQLRQRAREEARKTKSQKHRHPSESSADEDEPARRGMNDLPRMIALLEGYISQLRQVDVASQASTKGGAPSYYMPADMVSPDEWAGAVKFIRDQAQMALAELQQEGGKHKGPAASAQAAAVAVKKLLVGEGGSTASVEFVPQTVSKLPASIDPLQGWGEGVSPRKGHFCLLLKPQVVLRSEADTESVCILAAVQGKLKTFAIMDDSNAQDPVSGKVMNRNFAWLTGLQTFSPSMSNVSGKDYVPLEVLIDLRADNSDFDRLVPQTDATFQYDKFNRLRLRNDVTSVAKNAQHTHAHLQNQTDLIRLHVPRFTVSANDRHFQAISNIVTNLVLFTDAAHKTRSEKLESLLFSYDFTNLGSAADVVANMQQRLRHAIETKREAEPKLLEYGNSGRVELLKIDAHILLLIEELNLIFDAIKLAQDKASDQSDQKSALLLHASSEELSWRMLDRHDQLLAKLAVRDTDFYWLSRHDSSTVNKLAIGDLQAFDGAADAEWTEILSKYDEPATHPLVKRNLFLLAEWTVLPPVGGITIYEEFELMLHPMRLQIDIRVGRKIMEYLWPARRNRKQSPTETESFAIPEPPSRSDDLPAVTYTDSPRHSSFDLPPRKSLDASRLAPPVLRRLGTSRSFTDLRNTRQDSLQVPRLHKTRSSDVLKSRANDGLSMTKFSTSAGGRGAHDKDQRKQELDDAAEMKTRASQKTFVRVRVASLHLMLSIMKEDSFLCRDARIRTRDLEYRNQTWSFEELVDQFIPSGRNWRGWVKVAFNQPLVPVLPVAREIITKTKWIATKKDKESGHDRPSTPKLLTSKGNGSRGTMSSSDAETSRKSKDVPRSSAGSLRPKLRPTATDSPFLTSEPETIRTPKSSARPSGVRQRAISLFKRKHAHSQDSMDSSDTTTNRPFYSDR</sequence>
<feature type="compositionally biased region" description="Basic and acidic residues" evidence="2">
    <location>
        <begin position="3236"/>
        <end position="3245"/>
    </location>
</feature>
<feature type="region of interest" description="Disordered" evidence="2">
    <location>
        <begin position="3203"/>
        <end position="3319"/>
    </location>
</feature>
<evidence type="ECO:0000313" key="7">
    <source>
        <dbReference type="Proteomes" id="UP000029665"/>
    </source>
</evidence>
<dbReference type="EMBL" id="CCBP010000100">
    <property type="protein sequence ID" value="CDO71276.1"/>
    <property type="molecule type" value="Genomic_DNA"/>
</dbReference>
<feature type="domain" description="FMP27 WPPW motif-containing RBG unit" evidence="5">
    <location>
        <begin position="2246"/>
        <end position="2663"/>
    </location>
</feature>
<evidence type="ECO:0000256" key="1">
    <source>
        <dbReference type="ARBA" id="ARBA00022705"/>
    </source>
</evidence>
<feature type="compositionally biased region" description="Polar residues" evidence="2">
    <location>
        <begin position="3260"/>
        <end position="3281"/>
    </location>
</feature>
<keyword evidence="1" id="KW-0235">DNA replication</keyword>
<evidence type="ECO:0000313" key="6">
    <source>
        <dbReference type="EMBL" id="CDO71276.1"/>
    </source>
</evidence>
<feature type="compositionally biased region" description="Basic and acidic residues" evidence="2">
    <location>
        <begin position="3011"/>
        <end position="3026"/>
    </location>
</feature>
<name>A0A060SAL9_PYCCI</name>
<keyword evidence="7" id="KW-1185">Reference proteome</keyword>
<dbReference type="OrthoDB" id="1562405at2759"/>
<dbReference type="InterPro" id="IPR019441">
    <property type="entry name" value="FMP27/BLTP2/Hobbit_GFWDK_RBG"/>
</dbReference>
<proteinExistence type="predicted"/>
<evidence type="ECO:0000256" key="2">
    <source>
        <dbReference type="SAM" id="MobiDB-lite"/>
    </source>
</evidence>
<dbReference type="GO" id="GO:0003677">
    <property type="term" value="F:DNA binding"/>
    <property type="evidence" value="ECO:0007669"/>
    <property type="project" value="InterPro"/>
</dbReference>
<accession>A0A060SAL9</accession>
<feature type="compositionally biased region" description="Basic and acidic residues" evidence="2">
    <location>
        <begin position="3203"/>
        <end position="3214"/>
    </location>
</feature>
<evidence type="ECO:0008006" key="8">
    <source>
        <dbReference type="Google" id="ProtNLM"/>
    </source>
</evidence>
<feature type="domain" description="FMP27/BLTP2/Hobbit GFWDK motif-containing RBG unit" evidence="3">
    <location>
        <begin position="1852"/>
        <end position="2004"/>
    </location>
</feature>
<feature type="compositionally biased region" description="Polar residues" evidence="2">
    <location>
        <begin position="3040"/>
        <end position="3055"/>
    </location>
</feature>
<feature type="domain" description="FMP27 SW motif-containing RBG unit" evidence="4">
    <location>
        <begin position="1731"/>
        <end position="1834"/>
    </location>
</feature>
<dbReference type="STRING" id="5643.A0A060SAL9"/>